<organism evidence="1 2">
    <name type="scientific">Portunus trituberculatus</name>
    <name type="common">Swimming crab</name>
    <name type="synonym">Neptunus trituberculatus</name>
    <dbReference type="NCBI Taxonomy" id="210409"/>
    <lineage>
        <taxon>Eukaryota</taxon>
        <taxon>Metazoa</taxon>
        <taxon>Ecdysozoa</taxon>
        <taxon>Arthropoda</taxon>
        <taxon>Crustacea</taxon>
        <taxon>Multicrustacea</taxon>
        <taxon>Malacostraca</taxon>
        <taxon>Eumalacostraca</taxon>
        <taxon>Eucarida</taxon>
        <taxon>Decapoda</taxon>
        <taxon>Pleocyemata</taxon>
        <taxon>Brachyura</taxon>
        <taxon>Eubrachyura</taxon>
        <taxon>Portunoidea</taxon>
        <taxon>Portunidae</taxon>
        <taxon>Portuninae</taxon>
        <taxon>Portunus</taxon>
    </lineage>
</organism>
<protein>
    <submittedName>
        <fullName evidence="1">Uncharacterized protein</fullName>
    </submittedName>
</protein>
<evidence type="ECO:0000313" key="2">
    <source>
        <dbReference type="Proteomes" id="UP000324222"/>
    </source>
</evidence>
<comment type="caution">
    <text evidence="1">The sequence shown here is derived from an EMBL/GenBank/DDBJ whole genome shotgun (WGS) entry which is preliminary data.</text>
</comment>
<dbReference type="Proteomes" id="UP000324222">
    <property type="component" value="Unassembled WGS sequence"/>
</dbReference>
<gene>
    <name evidence="1" type="ORF">E2C01_063806</name>
</gene>
<reference evidence="1 2" key="1">
    <citation type="submission" date="2019-05" db="EMBL/GenBank/DDBJ databases">
        <title>Another draft genome of Portunus trituberculatus and its Hox gene families provides insights of decapod evolution.</title>
        <authorList>
            <person name="Jeong J.-H."/>
            <person name="Song I."/>
            <person name="Kim S."/>
            <person name="Choi T."/>
            <person name="Kim D."/>
            <person name="Ryu S."/>
            <person name="Kim W."/>
        </authorList>
    </citation>
    <scope>NUCLEOTIDE SEQUENCE [LARGE SCALE GENOMIC DNA]</scope>
    <source>
        <tissue evidence="1">Muscle</tissue>
    </source>
</reference>
<dbReference type="AlphaFoldDB" id="A0A5B7HK10"/>
<sequence>MLSASPRKGACVASFAARAQSATDTQSLVLAGGTDGFHESLLWSLICSHGATPPYVNDASEICSFLALGRERLSLRKVAPYCPATKRGRTMLSWVLCFT</sequence>
<proteinExistence type="predicted"/>
<accession>A0A5B7HK10</accession>
<name>A0A5B7HK10_PORTR</name>
<dbReference type="EMBL" id="VSRR010029659">
    <property type="protein sequence ID" value="MPC69577.1"/>
    <property type="molecule type" value="Genomic_DNA"/>
</dbReference>
<keyword evidence="2" id="KW-1185">Reference proteome</keyword>
<evidence type="ECO:0000313" key="1">
    <source>
        <dbReference type="EMBL" id="MPC69577.1"/>
    </source>
</evidence>